<dbReference type="InterPro" id="IPR034706">
    <property type="entry name" value="CpoB"/>
</dbReference>
<dbReference type="InterPro" id="IPR032519">
    <property type="entry name" value="YbgF_tri"/>
</dbReference>
<keyword evidence="1" id="KW-0132">Cell division</keyword>
<dbReference type="GO" id="GO:0016740">
    <property type="term" value="F:transferase activity"/>
    <property type="evidence" value="ECO:0007669"/>
    <property type="project" value="UniProtKB-KW"/>
</dbReference>
<evidence type="ECO:0000256" key="1">
    <source>
        <dbReference type="HAMAP-Rule" id="MF_02066"/>
    </source>
</evidence>
<gene>
    <name evidence="1" type="primary">cpoB</name>
    <name evidence="4" type="ORF">HELGO_WM16580</name>
</gene>
<feature type="domain" description="YbgF trimerisation" evidence="3">
    <location>
        <begin position="30"/>
        <end position="84"/>
    </location>
</feature>
<dbReference type="GO" id="GO:0043093">
    <property type="term" value="P:FtsZ-dependent cytokinesis"/>
    <property type="evidence" value="ECO:0007669"/>
    <property type="project" value="UniProtKB-UniRule"/>
</dbReference>
<comment type="similarity">
    <text evidence="1">Belongs to the CpoB family.</text>
</comment>
<dbReference type="AlphaFoldDB" id="A0A6S6U663"/>
<accession>A0A6S6U663</accession>
<feature type="coiled-coil region" evidence="1">
    <location>
        <begin position="32"/>
        <end position="66"/>
    </location>
</feature>
<evidence type="ECO:0000256" key="2">
    <source>
        <dbReference type="SAM" id="MobiDB-lite"/>
    </source>
</evidence>
<keyword evidence="1" id="KW-0131">Cell cycle</keyword>
<dbReference type="Gene3D" id="1.20.5.110">
    <property type="match status" value="1"/>
</dbReference>
<evidence type="ECO:0000259" key="3">
    <source>
        <dbReference type="Pfam" id="PF16331"/>
    </source>
</evidence>
<reference evidence="4" key="1">
    <citation type="submission" date="2020-01" db="EMBL/GenBank/DDBJ databases">
        <authorList>
            <person name="Meier V. D."/>
            <person name="Meier V D."/>
        </authorList>
    </citation>
    <scope>NUCLEOTIDE SEQUENCE</scope>
    <source>
        <strain evidence="4">HLG_WM_MAG_09</strain>
    </source>
</reference>
<dbReference type="InterPro" id="IPR011990">
    <property type="entry name" value="TPR-like_helical_dom_sf"/>
</dbReference>
<dbReference type="NCBIfam" id="TIGR02795">
    <property type="entry name" value="tol_pal_ybgF"/>
    <property type="match status" value="1"/>
</dbReference>
<protein>
    <recommendedName>
        <fullName evidence="1">Cell division coordinator CpoB</fullName>
    </recommendedName>
</protein>
<evidence type="ECO:0000313" key="4">
    <source>
        <dbReference type="EMBL" id="CAA6823016.1"/>
    </source>
</evidence>
<dbReference type="Pfam" id="PF13174">
    <property type="entry name" value="TPR_6"/>
    <property type="match status" value="1"/>
</dbReference>
<keyword evidence="1" id="KW-0732">Signal</keyword>
<comment type="subcellular location">
    <subcellularLocation>
        <location evidence="1">Periplasm</location>
    </subcellularLocation>
</comment>
<proteinExistence type="inferred from homology"/>
<keyword evidence="1" id="KW-0175">Coiled coil</keyword>
<keyword evidence="1" id="KW-0574">Periplasm</keyword>
<dbReference type="InterPro" id="IPR019734">
    <property type="entry name" value="TPR_rpt"/>
</dbReference>
<dbReference type="InterPro" id="IPR014162">
    <property type="entry name" value="CpoB_C"/>
</dbReference>
<feature type="compositionally biased region" description="Polar residues" evidence="2">
    <location>
        <begin position="136"/>
        <end position="146"/>
    </location>
</feature>
<feature type="region of interest" description="Disordered" evidence="2">
    <location>
        <begin position="125"/>
        <end position="150"/>
    </location>
</feature>
<dbReference type="Pfam" id="PF13432">
    <property type="entry name" value="TPR_16"/>
    <property type="match status" value="1"/>
</dbReference>
<organism evidence="4">
    <name type="scientific">uncultured Thiotrichaceae bacterium</name>
    <dbReference type="NCBI Taxonomy" id="298394"/>
    <lineage>
        <taxon>Bacteria</taxon>
        <taxon>Pseudomonadati</taxon>
        <taxon>Pseudomonadota</taxon>
        <taxon>Gammaproteobacteria</taxon>
        <taxon>Thiotrichales</taxon>
        <taxon>Thiotrichaceae</taxon>
        <taxon>environmental samples</taxon>
    </lineage>
</organism>
<dbReference type="GO" id="GO:0030288">
    <property type="term" value="C:outer membrane-bounded periplasmic space"/>
    <property type="evidence" value="ECO:0007669"/>
    <property type="project" value="UniProtKB-UniRule"/>
</dbReference>
<name>A0A6S6U663_9GAMM</name>
<keyword evidence="4" id="KW-0808">Transferase</keyword>
<dbReference type="Pfam" id="PF16331">
    <property type="entry name" value="TolA_bind_tri"/>
    <property type="match status" value="1"/>
</dbReference>
<dbReference type="HAMAP" id="MF_02066">
    <property type="entry name" value="CpoB"/>
    <property type="match status" value="1"/>
</dbReference>
<sequence precursor="true">MAGKVNRGVLAASILVSIAATPVAHAVSDEVAVQLLERLGELEKEVSGLRGENETLRNELQGIKATQREGFLDVDERVSGLEKPVAVAPTTGTVPESATAISNSVELPALEDPVLQRELQPVVVPPPPVSVDLNDSVKTNDQSVSNPDDRKAIAPATEFGAASTGQSASNKVSANSPESYYYYGTEDNSQKNVSGIGVTQDENKVTPAVIPTPLAAGIPDGQKAKAEYNQAYKALVNSPGSAVPAFRAFLSKYPDHELAANAQYWLGEALYAQKDYSGATAEFMAVLKNHKSSPKAPGAALKLGYSFYELKQWDFARRTLEDTIRFFPDSNAANLAKHRLEKMAAERH</sequence>
<dbReference type="SUPFAM" id="SSF48452">
    <property type="entry name" value="TPR-like"/>
    <property type="match status" value="1"/>
</dbReference>
<dbReference type="GO" id="GO:0070206">
    <property type="term" value="P:protein trimerization"/>
    <property type="evidence" value="ECO:0007669"/>
    <property type="project" value="InterPro"/>
</dbReference>
<comment type="function">
    <text evidence="1">Mediates coordination of peptidoglycan synthesis and outer membrane constriction during cell division.</text>
</comment>
<feature type="signal peptide" evidence="1">
    <location>
        <begin position="1"/>
        <end position="26"/>
    </location>
</feature>
<dbReference type="EMBL" id="CACVAT010000372">
    <property type="protein sequence ID" value="CAA6823016.1"/>
    <property type="molecule type" value="Genomic_DNA"/>
</dbReference>
<feature type="chain" id="PRO_5028544428" description="Cell division coordinator CpoB" evidence="1">
    <location>
        <begin position="27"/>
        <end position="348"/>
    </location>
</feature>
<dbReference type="Gene3D" id="1.25.40.10">
    <property type="entry name" value="Tetratricopeptide repeat domain"/>
    <property type="match status" value="1"/>
</dbReference>